<dbReference type="Proteomes" id="UP001174909">
    <property type="component" value="Unassembled WGS sequence"/>
</dbReference>
<evidence type="ECO:0000313" key="2">
    <source>
        <dbReference type="Proteomes" id="UP001174909"/>
    </source>
</evidence>
<dbReference type="AlphaFoldDB" id="A0AA35VX00"/>
<proteinExistence type="predicted"/>
<reference evidence="1" key="1">
    <citation type="submission" date="2023-03" db="EMBL/GenBank/DDBJ databases">
        <authorList>
            <person name="Steffen K."/>
            <person name="Cardenas P."/>
        </authorList>
    </citation>
    <scope>NUCLEOTIDE SEQUENCE</scope>
</reference>
<protein>
    <submittedName>
        <fullName evidence="1">Uncharacterized protein</fullName>
    </submittedName>
</protein>
<feature type="non-terminal residue" evidence="1">
    <location>
        <position position="1"/>
    </location>
</feature>
<feature type="non-terminal residue" evidence="1">
    <location>
        <position position="173"/>
    </location>
</feature>
<keyword evidence="2" id="KW-1185">Reference proteome</keyword>
<organism evidence="1 2">
    <name type="scientific">Geodia barretti</name>
    <name type="common">Barrett's horny sponge</name>
    <dbReference type="NCBI Taxonomy" id="519541"/>
    <lineage>
        <taxon>Eukaryota</taxon>
        <taxon>Metazoa</taxon>
        <taxon>Porifera</taxon>
        <taxon>Demospongiae</taxon>
        <taxon>Heteroscleromorpha</taxon>
        <taxon>Tetractinellida</taxon>
        <taxon>Astrophorina</taxon>
        <taxon>Geodiidae</taxon>
        <taxon>Geodia</taxon>
    </lineage>
</organism>
<accession>A0AA35VX00</accession>
<gene>
    <name evidence="1" type="ORF">GBAR_LOCUS1907</name>
</gene>
<sequence>DEDTQSFAIVAEIGADIPDEIACFHTFIGETECHGRQGAAEIKIIDNDPMIIGFTDRFRTVQESAIPGSDLTQLLYEVATLRASEREHRMIIRYQESISTAVVEPLGAITRTDFDAVFGSRNSPDDPIEIQVDLRAQMDSIWPLVLSIRNDFSQEPEECFTLRILPVDVPGRR</sequence>
<evidence type="ECO:0000313" key="1">
    <source>
        <dbReference type="EMBL" id="CAI7996622.1"/>
    </source>
</evidence>
<dbReference type="EMBL" id="CASHTH010000275">
    <property type="protein sequence ID" value="CAI7996622.1"/>
    <property type="molecule type" value="Genomic_DNA"/>
</dbReference>
<name>A0AA35VX00_GEOBA</name>
<comment type="caution">
    <text evidence="1">The sequence shown here is derived from an EMBL/GenBank/DDBJ whole genome shotgun (WGS) entry which is preliminary data.</text>
</comment>